<evidence type="ECO:0000313" key="1">
    <source>
        <dbReference type="EMBL" id="MQY13777.1"/>
    </source>
</evidence>
<dbReference type="EMBL" id="WEGJ01000015">
    <property type="protein sequence ID" value="MQY13777.1"/>
    <property type="molecule type" value="Genomic_DNA"/>
</dbReference>
<dbReference type="OrthoDB" id="4237673at2"/>
<dbReference type="RefSeq" id="WP_153453821.1">
    <property type="nucleotide sequence ID" value="NZ_WEGJ01000015.1"/>
</dbReference>
<protein>
    <submittedName>
        <fullName evidence="1">Uncharacterized protein</fullName>
    </submittedName>
</protein>
<comment type="caution">
    <text evidence="1">The sequence shown here is derived from an EMBL/GenBank/DDBJ whole genome shotgun (WGS) entry which is preliminary data.</text>
</comment>
<gene>
    <name evidence="1" type="ORF">SRB5_39310</name>
</gene>
<proteinExistence type="predicted"/>
<evidence type="ECO:0000313" key="2">
    <source>
        <dbReference type="Proteomes" id="UP000466345"/>
    </source>
</evidence>
<dbReference type="Proteomes" id="UP000466345">
    <property type="component" value="Unassembled WGS sequence"/>
</dbReference>
<accession>A0A7K0CJX4</accession>
<organism evidence="1 2">
    <name type="scientific">Streptomyces smaragdinus</name>
    <dbReference type="NCBI Taxonomy" id="2585196"/>
    <lineage>
        <taxon>Bacteria</taxon>
        <taxon>Bacillati</taxon>
        <taxon>Actinomycetota</taxon>
        <taxon>Actinomycetes</taxon>
        <taxon>Kitasatosporales</taxon>
        <taxon>Streptomycetaceae</taxon>
        <taxon>Streptomyces</taxon>
    </lineage>
</organism>
<keyword evidence="2" id="KW-1185">Reference proteome</keyword>
<reference evidence="1 2" key="1">
    <citation type="submission" date="2019-10" db="EMBL/GenBank/DDBJ databases">
        <title>Streptomyces smaragdinus sp. nov. and Streptomyces fabii sp. nov., isolated from the gut of fungus growing-termite Macrotermes natalensis.</title>
        <authorList>
            <person name="Schwitalla J."/>
            <person name="Benndorf R."/>
            <person name="Martin K."/>
            <person name="De Beer W."/>
            <person name="Kaster A.-K."/>
            <person name="Vollmers J."/>
            <person name="Poulsen M."/>
            <person name="Beemelmanns C."/>
        </authorList>
    </citation>
    <scope>NUCLEOTIDE SEQUENCE [LARGE SCALE GENOMIC DNA]</scope>
    <source>
        <strain evidence="1 2">RB5</strain>
    </source>
</reference>
<sequence length="92" mass="9961">MKTRADCCDNAGDALRRTLPEASDAFAELKQAAPGWSFTGSVPQMQQRWEALNKYLRSQLTQGAESFRLSAGEYHGIDIKAALGIARTSGGN</sequence>
<dbReference type="AlphaFoldDB" id="A0A7K0CJX4"/>
<name>A0A7K0CJX4_9ACTN</name>